<protein>
    <submittedName>
        <fullName evidence="1">Uncharacterized protein</fullName>
    </submittedName>
</protein>
<dbReference type="EMBL" id="VJMJ01000090">
    <property type="protein sequence ID" value="KAF0736021.1"/>
    <property type="molecule type" value="Genomic_DNA"/>
</dbReference>
<organism evidence="1 2">
    <name type="scientific">Aphanomyces euteiches</name>
    <dbReference type="NCBI Taxonomy" id="100861"/>
    <lineage>
        <taxon>Eukaryota</taxon>
        <taxon>Sar</taxon>
        <taxon>Stramenopiles</taxon>
        <taxon>Oomycota</taxon>
        <taxon>Saprolegniomycetes</taxon>
        <taxon>Saprolegniales</taxon>
        <taxon>Verrucalvaceae</taxon>
        <taxon>Aphanomyces</taxon>
    </lineage>
</organism>
<gene>
    <name evidence="1" type="ORF">Ae201684_007609</name>
</gene>
<sequence length="149" mass="17466">MFIQAGAFNPNNQTVFKGEPITLPKEKLGFRYFTHVSVPIPFQLFARTCWNVITARYQVGKPRIDEKESWERVDIHTTYNKFSAHREGITCHSNFVNKLYEEQSRMVIAWISTTEDELLAREPTDIVDDSKSIWEFKVHPEDPRMTNIT</sequence>
<accession>A0A6G0X837</accession>
<evidence type="ECO:0000313" key="1">
    <source>
        <dbReference type="EMBL" id="KAF0736021.1"/>
    </source>
</evidence>
<reference evidence="1 2" key="1">
    <citation type="submission" date="2019-07" db="EMBL/GenBank/DDBJ databases">
        <title>Genomics analysis of Aphanomyces spp. identifies a new class of oomycete effector associated with host adaptation.</title>
        <authorList>
            <person name="Gaulin E."/>
        </authorList>
    </citation>
    <scope>NUCLEOTIDE SEQUENCE [LARGE SCALE GENOMIC DNA]</scope>
    <source>
        <strain evidence="1 2">ATCC 201684</strain>
    </source>
</reference>
<dbReference type="VEuPathDB" id="FungiDB:AeMF1_005027"/>
<evidence type="ECO:0000313" key="2">
    <source>
        <dbReference type="Proteomes" id="UP000481153"/>
    </source>
</evidence>
<proteinExistence type="predicted"/>
<name>A0A6G0X837_9STRA</name>
<dbReference type="AlphaFoldDB" id="A0A6G0X837"/>
<dbReference type="Proteomes" id="UP000481153">
    <property type="component" value="Unassembled WGS sequence"/>
</dbReference>
<keyword evidence="2" id="KW-1185">Reference proteome</keyword>
<comment type="caution">
    <text evidence="1">The sequence shown here is derived from an EMBL/GenBank/DDBJ whole genome shotgun (WGS) entry which is preliminary data.</text>
</comment>